<dbReference type="FunFam" id="2.40.50.140:FF:000051">
    <property type="entry name" value="RNA-binding transcriptional accessory protein"/>
    <property type="match status" value="1"/>
</dbReference>
<dbReference type="Pfam" id="PF09371">
    <property type="entry name" value="Tex_N"/>
    <property type="match status" value="1"/>
</dbReference>
<dbReference type="SMART" id="SM00732">
    <property type="entry name" value="YqgFc"/>
    <property type="match status" value="1"/>
</dbReference>
<dbReference type="Pfam" id="PF16921">
    <property type="entry name" value="Tex_YqgF"/>
    <property type="match status" value="1"/>
</dbReference>
<dbReference type="InterPro" id="IPR018974">
    <property type="entry name" value="Tex-like_N"/>
</dbReference>
<accession>A0A0P6WSD5</accession>
<dbReference type="FunFam" id="1.10.10.650:FF:000001">
    <property type="entry name" value="S1 RNA-binding domain 1"/>
    <property type="match status" value="1"/>
</dbReference>
<keyword evidence="3" id="KW-1185">Reference proteome</keyword>
<dbReference type="FunFam" id="3.30.420.140:FF:000001">
    <property type="entry name" value="RNA-binding transcriptional accessory protein"/>
    <property type="match status" value="1"/>
</dbReference>
<dbReference type="InterPro" id="IPR012337">
    <property type="entry name" value="RNaseH-like_sf"/>
</dbReference>
<evidence type="ECO:0000259" key="1">
    <source>
        <dbReference type="PROSITE" id="PS50126"/>
    </source>
</evidence>
<dbReference type="InterPro" id="IPR037027">
    <property type="entry name" value="YqgF/RNaseH-like_dom_sf"/>
</dbReference>
<dbReference type="GO" id="GO:0006412">
    <property type="term" value="P:translation"/>
    <property type="evidence" value="ECO:0007669"/>
    <property type="project" value="TreeGrafter"/>
</dbReference>
<name>A0A0P6WSD5_9CHLR</name>
<dbReference type="FunFam" id="1.10.150.310:FF:000001">
    <property type="entry name" value="RNA-binding transcriptional accessory protein"/>
    <property type="match status" value="1"/>
</dbReference>
<dbReference type="PROSITE" id="PS50126">
    <property type="entry name" value="S1"/>
    <property type="match status" value="1"/>
</dbReference>
<dbReference type="RefSeq" id="WP_075063829.1">
    <property type="nucleotide sequence ID" value="NZ_LGCL01000036.1"/>
</dbReference>
<proteinExistence type="predicted"/>
<dbReference type="PANTHER" id="PTHR10724">
    <property type="entry name" value="30S RIBOSOMAL PROTEIN S1"/>
    <property type="match status" value="1"/>
</dbReference>
<comment type="caution">
    <text evidence="2">The sequence shown here is derived from an EMBL/GenBank/DDBJ whole genome shotgun (WGS) entry which is preliminary data.</text>
</comment>
<dbReference type="Gene3D" id="1.10.150.310">
    <property type="entry name" value="Tex RuvX-like domain-like"/>
    <property type="match status" value="1"/>
</dbReference>
<dbReference type="OrthoDB" id="9804714at2"/>
<dbReference type="GO" id="GO:0003729">
    <property type="term" value="F:mRNA binding"/>
    <property type="evidence" value="ECO:0007669"/>
    <property type="project" value="UniProtKB-ARBA"/>
</dbReference>
<dbReference type="CDD" id="cd05685">
    <property type="entry name" value="S1_Tex"/>
    <property type="match status" value="1"/>
</dbReference>
<dbReference type="Pfam" id="PF12836">
    <property type="entry name" value="HHH_3"/>
    <property type="match status" value="1"/>
</dbReference>
<dbReference type="SUPFAM" id="SSF50249">
    <property type="entry name" value="Nucleic acid-binding proteins"/>
    <property type="match status" value="1"/>
</dbReference>
<dbReference type="AlphaFoldDB" id="A0A0P6WSD5"/>
<dbReference type="Pfam" id="PF00575">
    <property type="entry name" value="S1"/>
    <property type="match status" value="1"/>
</dbReference>
<feature type="domain" description="S1 motif" evidence="1">
    <location>
        <begin position="645"/>
        <end position="708"/>
    </location>
</feature>
<evidence type="ECO:0000313" key="2">
    <source>
        <dbReference type="EMBL" id="KPL73078.1"/>
    </source>
</evidence>
<dbReference type="InterPro" id="IPR006641">
    <property type="entry name" value="YqgF/RNaseH-like_dom"/>
</dbReference>
<dbReference type="SMART" id="SM00316">
    <property type="entry name" value="S1"/>
    <property type="match status" value="1"/>
</dbReference>
<dbReference type="Gene3D" id="1.10.10.650">
    <property type="entry name" value="RuvA domain 2-like"/>
    <property type="match status" value="1"/>
</dbReference>
<organism evidence="2 3">
    <name type="scientific">Ornatilinea apprima</name>
    <dbReference type="NCBI Taxonomy" id="1134406"/>
    <lineage>
        <taxon>Bacteria</taxon>
        <taxon>Bacillati</taxon>
        <taxon>Chloroflexota</taxon>
        <taxon>Anaerolineae</taxon>
        <taxon>Anaerolineales</taxon>
        <taxon>Anaerolineaceae</taxon>
        <taxon>Ornatilinea</taxon>
    </lineage>
</organism>
<dbReference type="Gene3D" id="3.30.420.140">
    <property type="entry name" value="YqgF/RNase H-like domain"/>
    <property type="match status" value="1"/>
</dbReference>
<dbReference type="Proteomes" id="UP000050417">
    <property type="component" value="Unassembled WGS sequence"/>
</dbReference>
<sequence>MEIAQQIAKQLNIKPSQSSAVIELLDEGNTIPFIARYRKERTGTLDEEQIRNVSILVERLRAMEERRSTIIATVESLGKMTPELLEKIQQADTMTTLEDLYLPYKPKRKTRASIAREKGLEGLAEKILKQDLSKVPVEQAAEAFLNDQVPTVEDALAGARDIVAETIADHADVRSATREKAMGWGMLRCEKLDDSQDERKVYELYYDYECRIDRLRPHQILAMNRGEKEKVLRVGVEVAERDWRNAMVNSFPPDRRSLWNEQLQQAMEDCAERLLLPAIERDVRRKLTETAEAHAIRIFADNLRALLTQPPLAGHVVLGLDPAYRTGCKVAVVDATGKVLTTDTIYPHEPKRQWKESLQTLDVLVKRYQVSLITIGNGTASRETEQLVAEFIHSRPGLQYLITNEAGASVYSASELARAELPDMDVSLRGAVSIARRVQDPLAELVKIDPKSIGVGMYQHDVNQTELTNALTGVVESVVNQVGVDLNTASPALLTFVSGIGPKLAEKVVAYRNEYGQFRDRTQLKDVSGLGQKAFVQAAGFLRIRNGKNPLDETAIHPESYAVAKAVMERAGLDLKAPIAEKQAKIQTLVEVEGLESLAKELNTGLPTLRDILEQLVRPGRDPREDLPAPILRSDVLSMEDLIVGMRLKGTVRNVVDFGAFVDIGVKQDGLVHRSQVPVGYSLNVGDIVDVEIVKIETERGRIGLSIVE</sequence>
<dbReference type="GO" id="GO:0005737">
    <property type="term" value="C:cytoplasm"/>
    <property type="evidence" value="ECO:0007669"/>
    <property type="project" value="UniProtKB-ARBA"/>
</dbReference>
<dbReference type="PATRIC" id="fig|1134406.4.peg.1845"/>
<dbReference type="InterPro" id="IPR044146">
    <property type="entry name" value="S1_Tex"/>
</dbReference>
<dbReference type="InterPro" id="IPR055179">
    <property type="entry name" value="Tex-like_central_region"/>
</dbReference>
<dbReference type="InterPro" id="IPR003029">
    <property type="entry name" value="S1_domain"/>
</dbReference>
<dbReference type="SUPFAM" id="SSF158832">
    <property type="entry name" value="Tex N-terminal region-like"/>
    <property type="match status" value="1"/>
</dbReference>
<dbReference type="EMBL" id="LGCL01000036">
    <property type="protein sequence ID" value="KPL73078.1"/>
    <property type="molecule type" value="Genomic_DNA"/>
</dbReference>
<dbReference type="STRING" id="1134406.ADN00_14910"/>
<evidence type="ECO:0000313" key="3">
    <source>
        <dbReference type="Proteomes" id="UP000050417"/>
    </source>
</evidence>
<dbReference type="InterPro" id="IPR012340">
    <property type="entry name" value="NA-bd_OB-fold"/>
</dbReference>
<dbReference type="InterPro" id="IPR032639">
    <property type="entry name" value="Tex_YqgF"/>
</dbReference>
<dbReference type="PANTHER" id="PTHR10724:SF10">
    <property type="entry name" value="S1 RNA-BINDING DOMAIN-CONTAINING PROTEIN 1"/>
    <property type="match status" value="1"/>
</dbReference>
<dbReference type="InterPro" id="IPR023323">
    <property type="entry name" value="Tex-like_dom_sf"/>
</dbReference>
<gene>
    <name evidence="2" type="ORF">ADN00_14910</name>
</gene>
<reference evidence="2 3" key="1">
    <citation type="submission" date="2015-07" db="EMBL/GenBank/DDBJ databases">
        <title>Genome sequence of Ornatilinea apprima DSM 23815.</title>
        <authorList>
            <person name="Hemp J."/>
            <person name="Ward L.M."/>
            <person name="Pace L.A."/>
            <person name="Fischer W.W."/>
        </authorList>
    </citation>
    <scope>NUCLEOTIDE SEQUENCE [LARGE SCALE GENOMIC DNA]</scope>
    <source>
        <strain evidence="2 3">P3M-1</strain>
    </source>
</reference>
<dbReference type="GO" id="GO:0003735">
    <property type="term" value="F:structural constituent of ribosome"/>
    <property type="evidence" value="ECO:0007669"/>
    <property type="project" value="TreeGrafter"/>
</dbReference>
<dbReference type="InterPro" id="IPR041692">
    <property type="entry name" value="HHH_9"/>
</dbReference>
<dbReference type="Pfam" id="PF22706">
    <property type="entry name" value="Tex_central_region"/>
    <property type="match status" value="1"/>
</dbReference>
<dbReference type="SUPFAM" id="SSF47781">
    <property type="entry name" value="RuvA domain 2-like"/>
    <property type="match status" value="2"/>
</dbReference>
<dbReference type="GO" id="GO:0006139">
    <property type="term" value="P:nucleobase-containing compound metabolic process"/>
    <property type="evidence" value="ECO:0007669"/>
    <property type="project" value="InterPro"/>
</dbReference>
<dbReference type="Gene3D" id="2.40.50.140">
    <property type="entry name" value="Nucleic acid-binding proteins"/>
    <property type="match status" value="1"/>
</dbReference>
<dbReference type="Pfam" id="PF17674">
    <property type="entry name" value="HHH_9"/>
    <property type="match status" value="1"/>
</dbReference>
<dbReference type="InterPro" id="IPR023319">
    <property type="entry name" value="Tex-like_HTH_dom_sf"/>
</dbReference>
<dbReference type="Gene3D" id="1.10.3500.10">
    <property type="entry name" value="Tex N-terminal region-like"/>
    <property type="match status" value="1"/>
</dbReference>
<dbReference type="InterPro" id="IPR050437">
    <property type="entry name" value="Ribos_protein_bS1-like"/>
</dbReference>
<dbReference type="InterPro" id="IPR010994">
    <property type="entry name" value="RuvA_2-like"/>
</dbReference>
<dbReference type="SUPFAM" id="SSF53098">
    <property type="entry name" value="Ribonuclease H-like"/>
    <property type="match status" value="1"/>
</dbReference>
<protein>
    <recommendedName>
        <fullName evidence="1">S1 motif domain-containing protein</fullName>
    </recommendedName>
</protein>